<keyword evidence="3" id="KW-1003">Cell membrane</keyword>
<gene>
    <name evidence="9" type="ORF">OMES3154_00410</name>
</gene>
<evidence type="ECO:0000256" key="4">
    <source>
        <dbReference type="ARBA" id="ARBA00022692"/>
    </source>
</evidence>
<dbReference type="PROSITE" id="PS50928">
    <property type="entry name" value="ABC_TM1"/>
    <property type="match status" value="1"/>
</dbReference>
<dbReference type="AlphaFoldDB" id="A0A6I8M5D0"/>
<evidence type="ECO:0000313" key="10">
    <source>
        <dbReference type="Proteomes" id="UP000419017"/>
    </source>
</evidence>
<evidence type="ECO:0000256" key="6">
    <source>
        <dbReference type="ARBA" id="ARBA00023136"/>
    </source>
</evidence>
<sequence>MSVKKKSPISIIFMLILVAFAIFFLFPFYWIITGSFKIQSVAISIPPEWFPKTPTLDNYSVLFEGNTFRWFFNSVFVSTVTTILVCSTAALAGYALAKKQFPGMYILFTLFVAAMALPKQVILIPLLKFMTELGWVDTYRVLILPAVGWPFGVFLMKQFSHSVPKELLESAKIDGCGELRTFLSIVLPIVKPGIGALAIFTFIASWNDYFSQLIYTNSELMKTLPLGVASMAQQAEFSLNYGLLMAGAAVASLPMIIIFLSFQSYFTQGITMGAVKG</sequence>
<keyword evidence="5 7" id="KW-1133">Transmembrane helix</keyword>
<feature type="transmembrane region" description="Helical" evidence="7">
    <location>
        <begin position="139"/>
        <end position="160"/>
    </location>
</feature>
<reference evidence="9 10" key="1">
    <citation type="submission" date="2019-10" db="EMBL/GenBank/DDBJ databases">
        <authorList>
            <person name="Blom J."/>
        </authorList>
    </citation>
    <scope>NUCLEOTIDE SEQUENCE [LARGE SCALE GENOMIC DNA]</scope>
    <source>
        <strain evidence="9 10">ES3154-GLU</strain>
    </source>
</reference>
<feature type="domain" description="ABC transmembrane type-1" evidence="8">
    <location>
        <begin position="71"/>
        <end position="262"/>
    </location>
</feature>
<name>A0A6I8M5D0_9FUSO</name>
<feature type="transmembrane region" description="Helical" evidence="7">
    <location>
        <begin position="12"/>
        <end position="32"/>
    </location>
</feature>
<dbReference type="PANTHER" id="PTHR43744:SF12">
    <property type="entry name" value="ABC TRANSPORTER PERMEASE PROTEIN MG189-RELATED"/>
    <property type="match status" value="1"/>
</dbReference>
<keyword evidence="2 7" id="KW-0813">Transport</keyword>
<dbReference type="InterPro" id="IPR000515">
    <property type="entry name" value="MetI-like"/>
</dbReference>
<evidence type="ECO:0000259" key="8">
    <source>
        <dbReference type="PROSITE" id="PS50928"/>
    </source>
</evidence>
<keyword evidence="6 7" id="KW-0472">Membrane</keyword>
<dbReference type="SUPFAM" id="SSF161098">
    <property type="entry name" value="MetI-like"/>
    <property type="match status" value="1"/>
</dbReference>
<dbReference type="GO" id="GO:0055085">
    <property type="term" value="P:transmembrane transport"/>
    <property type="evidence" value="ECO:0007669"/>
    <property type="project" value="InterPro"/>
</dbReference>
<accession>A0A6I8M5D0</accession>
<feature type="transmembrane region" description="Helical" evidence="7">
    <location>
        <begin position="181"/>
        <end position="206"/>
    </location>
</feature>
<evidence type="ECO:0000256" key="5">
    <source>
        <dbReference type="ARBA" id="ARBA00022989"/>
    </source>
</evidence>
<evidence type="ECO:0000256" key="3">
    <source>
        <dbReference type="ARBA" id="ARBA00022475"/>
    </source>
</evidence>
<organism evidence="9 10">
    <name type="scientific">Oceanivirga miroungae</name>
    <dbReference type="NCBI Taxonomy" id="1130046"/>
    <lineage>
        <taxon>Bacteria</taxon>
        <taxon>Fusobacteriati</taxon>
        <taxon>Fusobacteriota</taxon>
        <taxon>Fusobacteriia</taxon>
        <taxon>Fusobacteriales</taxon>
        <taxon>Leptotrichiaceae</taxon>
        <taxon>Oceanivirga</taxon>
    </lineage>
</organism>
<evidence type="ECO:0000256" key="2">
    <source>
        <dbReference type="ARBA" id="ARBA00022448"/>
    </source>
</evidence>
<dbReference type="Gene3D" id="1.10.3720.10">
    <property type="entry name" value="MetI-like"/>
    <property type="match status" value="1"/>
</dbReference>
<proteinExistence type="inferred from homology"/>
<comment type="subcellular location">
    <subcellularLocation>
        <location evidence="1 7">Cell membrane</location>
        <topology evidence="1 7">Multi-pass membrane protein</topology>
    </subcellularLocation>
</comment>
<evidence type="ECO:0000313" key="9">
    <source>
        <dbReference type="EMBL" id="VWL85128.1"/>
    </source>
</evidence>
<keyword evidence="4 7" id="KW-0812">Transmembrane</keyword>
<dbReference type="Proteomes" id="UP000419017">
    <property type="component" value="Unassembled WGS sequence"/>
</dbReference>
<dbReference type="Pfam" id="PF00528">
    <property type="entry name" value="BPD_transp_1"/>
    <property type="match status" value="1"/>
</dbReference>
<evidence type="ECO:0000256" key="1">
    <source>
        <dbReference type="ARBA" id="ARBA00004651"/>
    </source>
</evidence>
<keyword evidence="10" id="KW-1185">Reference proteome</keyword>
<feature type="transmembrane region" description="Helical" evidence="7">
    <location>
        <begin position="241"/>
        <end position="262"/>
    </location>
</feature>
<dbReference type="CDD" id="cd06261">
    <property type="entry name" value="TM_PBP2"/>
    <property type="match status" value="1"/>
</dbReference>
<evidence type="ECO:0000256" key="7">
    <source>
        <dbReference type="RuleBase" id="RU363032"/>
    </source>
</evidence>
<feature type="transmembrane region" description="Helical" evidence="7">
    <location>
        <begin position="104"/>
        <end position="127"/>
    </location>
</feature>
<dbReference type="RefSeq" id="WP_156683149.1">
    <property type="nucleotide sequence ID" value="NZ_CABWIB010000001.1"/>
</dbReference>
<comment type="similarity">
    <text evidence="7">Belongs to the binding-protein-dependent transport system permease family.</text>
</comment>
<feature type="transmembrane region" description="Helical" evidence="7">
    <location>
        <begin position="70"/>
        <end position="97"/>
    </location>
</feature>
<dbReference type="PANTHER" id="PTHR43744">
    <property type="entry name" value="ABC TRANSPORTER PERMEASE PROTEIN MG189-RELATED-RELATED"/>
    <property type="match status" value="1"/>
</dbReference>
<protein>
    <submittedName>
        <fullName evidence="9">Binding-protein-dependent transport system inner membrane protein</fullName>
    </submittedName>
</protein>
<dbReference type="EMBL" id="CABWIB010000001">
    <property type="protein sequence ID" value="VWL85128.1"/>
    <property type="molecule type" value="Genomic_DNA"/>
</dbReference>
<dbReference type="InterPro" id="IPR035906">
    <property type="entry name" value="MetI-like_sf"/>
</dbReference>
<dbReference type="GO" id="GO:0005886">
    <property type="term" value="C:plasma membrane"/>
    <property type="evidence" value="ECO:0007669"/>
    <property type="project" value="UniProtKB-SubCell"/>
</dbReference>